<proteinExistence type="predicted"/>
<dbReference type="InterPro" id="IPR001849">
    <property type="entry name" value="PH_domain"/>
</dbReference>
<dbReference type="Pfam" id="PF12473">
    <property type="entry name" value="DUF3694"/>
    <property type="match status" value="1"/>
</dbReference>
<dbReference type="Gene3D" id="2.30.29.30">
    <property type="entry name" value="Pleckstrin-homology domain (PH domain)/Phosphotyrosine-binding domain (PTB)"/>
    <property type="match status" value="1"/>
</dbReference>
<feature type="domain" description="PH" evidence="2">
    <location>
        <begin position="892"/>
        <end position="1010"/>
    </location>
</feature>
<dbReference type="SUPFAM" id="SSF50729">
    <property type="entry name" value="PH domain-like"/>
    <property type="match status" value="1"/>
</dbReference>
<feature type="region of interest" description="Disordered" evidence="1">
    <location>
        <begin position="91"/>
        <end position="123"/>
    </location>
</feature>
<dbReference type="PROSITE" id="PS50003">
    <property type="entry name" value="PH_DOMAIN"/>
    <property type="match status" value="1"/>
</dbReference>
<evidence type="ECO:0000313" key="3">
    <source>
        <dbReference type="EMBL" id="JAP58499.1"/>
    </source>
</evidence>
<dbReference type="SMART" id="SM00233">
    <property type="entry name" value="PH"/>
    <property type="match status" value="1"/>
</dbReference>
<evidence type="ECO:0000259" key="2">
    <source>
        <dbReference type="PROSITE" id="PS50003"/>
    </source>
</evidence>
<feature type="compositionally biased region" description="Low complexity" evidence="1">
    <location>
        <begin position="1"/>
        <end position="17"/>
    </location>
</feature>
<feature type="region of interest" description="Disordered" evidence="1">
    <location>
        <begin position="834"/>
        <end position="855"/>
    </location>
</feature>
<accession>A0A0X3Q380</accession>
<dbReference type="InterPro" id="IPR022164">
    <property type="entry name" value="Kinesin-like"/>
</dbReference>
<reference evidence="3" key="1">
    <citation type="submission" date="2016-01" db="EMBL/GenBank/DDBJ databases">
        <title>Reference transcriptome for the parasite Schistocephalus solidus: insights into the molecular evolution of parasitism.</title>
        <authorList>
            <person name="Hebert F.O."/>
            <person name="Grambauer S."/>
            <person name="Barber I."/>
            <person name="Landry C.R."/>
            <person name="Aubin-Horth N."/>
        </authorList>
    </citation>
    <scope>NUCLEOTIDE SEQUENCE</scope>
</reference>
<organism evidence="3">
    <name type="scientific">Schistocephalus solidus</name>
    <name type="common">Tapeworm</name>
    <dbReference type="NCBI Taxonomy" id="70667"/>
    <lineage>
        <taxon>Eukaryota</taxon>
        <taxon>Metazoa</taxon>
        <taxon>Spiralia</taxon>
        <taxon>Lophotrochozoa</taxon>
        <taxon>Platyhelminthes</taxon>
        <taxon>Cestoda</taxon>
        <taxon>Eucestoda</taxon>
        <taxon>Diphyllobothriidea</taxon>
        <taxon>Diphyllobothriidae</taxon>
        <taxon>Schistocephalus</taxon>
    </lineage>
</organism>
<dbReference type="InterPro" id="IPR011993">
    <property type="entry name" value="PH-like_dom_sf"/>
</dbReference>
<evidence type="ECO:0000256" key="1">
    <source>
        <dbReference type="SAM" id="MobiDB-lite"/>
    </source>
</evidence>
<gene>
    <name evidence="3" type="ORF">TR128152</name>
</gene>
<feature type="compositionally biased region" description="Polar residues" evidence="1">
    <location>
        <begin position="112"/>
        <end position="123"/>
    </location>
</feature>
<feature type="compositionally biased region" description="Polar residues" evidence="1">
    <location>
        <begin position="834"/>
        <end position="847"/>
    </location>
</feature>
<feature type="region of interest" description="Disordered" evidence="1">
    <location>
        <begin position="1"/>
        <end position="32"/>
    </location>
</feature>
<dbReference type="Pfam" id="PF00169">
    <property type="entry name" value="PH"/>
    <property type="match status" value="1"/>
</dbReference>
<protein>
    <recommendedName>
        <fullName evidence="2">PH domain-containing protein</fullName>
    </recommendedName>
</protein>
<dbReference type="AlphaFoldDB" id="A0A0X3Q380"/>
<dbReference type="EMBL" id="GEEE01004726">
    <property type="protein sequence ID" value="JAP58499.1"/>
    <property type="molecule type" value="Transcribed_RNA"/>
</dbReference>
<name>A0A0X3Q380_SCHSO</name>
<sequence>MFKSDSSSGSSDISCASVPSREEDADDDFQPNDPFYDRSPWFQVIGRCYIYLANLFYGVSQEHDIALIDRNGERTGFLRVLVEPILAVAEEEEDQRSKKESVGGGKCPSPLFSPNSEGCQRSGQSTLVFKDAEYFPQVRMDGGWNDGRLAFGSPGPRPTGARTPTTVMPEREDTIVETVERNTPKVQRGRFFPADSTTSDTEPVFEKYQYDAPWLTADDLPRHLRLGSQFQFRVTILEVYGICNVFNDIFCQFFFENKLTEVYSTDPLPNKKANSRIEFCQVQSFTVPVTLAFIDYIMRRTLAFEVFGHAQSHMSISGRQSVSITASSYSLRRCLPPTLLLSPPVPSRHMDCINRKADGILLHQSDLLVWFEILELNDVGEYAPVPVHRSEDTIGQGVFLLHQGLQRRIAVTIVQHPEVGGSEDGLMMPPVIFTDVREVVVGRARDTPEFLLTDAQTQILSLSLLSARYLPHVGDDRTFFRFEAAWDSSLHGSYLLNRATPKGQRVYITMSCYVELEGSGRPACLTKDLAMIIFPRSSKFAVPSYRLTHLPAISLVRSLRTLIGSFLRQNDQHHVTGIYDLQLRRVENQPQDCNRSRKVIDTGSTYVRGEENIRGWRPRSDSLIIDHQVELERLRRVASVEKTKQFLQLRDILRRTNHLDALRQLDENINKIQQRSFSWLQLKTFSSERGTDSGFHSYPKDASSDTFWSLADQQTPIMPFKKLTTTDMVDPNAPEGFVCNCNSTNENLSNPARPTSLFLPGVEDTNRDAESALNFKQKLLLIKCLKLLGYGKFSTNLMSMFGISEFAPDLLTSPMDERAGFSPAMNNFQNMDSASTAGVHKSSSPSLTDEACPGIPREDARERPNGEYFEQWEEHQSALLIAQCAEVRISPVVNRKGFLLLLYENQNPNWVRRWVVIRRPFLYIHENERDTVERDIINLTTAKIECSLLPAVEKFAGGLYPMPKNDSEPFSDENAVIFLLRTAQRKVYVKTPERDADVHEWLYAFNPLMAGEIRSRLGRNKS</sequence>